<dbReference type="PANTHER" id="PTHR11365">
    <property type="entry name" value="5-OXOPROLINASE RELATED"/>
    <property type="match status" value="1"/>
</dbReference>
<evidence type="ECO:0000313" key="3">
    <source>
        <dbReference type="EMBL" id="PWE29782.1"/>
    </source>
</evidence>
<reference evidence="3 4" key="1">
    <citation type="submission" date="2018-05" db="EMBL/GenBank/DDBJ databases">
        <title>Pararhodobacter marina sp. nov., isolated from deep-sea water of the Indian Ocean.</title>
        <authorList>
            <person name="Lai Q.Sr."/>
            <person name="Liu X."/>
            <person name="Shao Z."/>
        </authorList>
    </citation>
    <scope>NUCLEOTIDE SEQUENCE [LARGE SCALE GENOMIC DNA]</scope>
    <source>
        <strain evidence="3 4">CIC4N-9</strain>
    </source>
</reference>
<dbReference type="OrthoDB" id="9759608at2"/>
<sequence length="690" mass="72692">MSEIRIGIDVGGTFTDFALATPRGLSTLKLPTTPKAPDQAILQGVQQILREAGYAPGDVTGIVHGTTLATNAIIARQGARTALVTTDGFRDVLAMGDEGRFDQYDITIVKPEPLIPRWWRFAVPERLAADGSVLRPLDEDALHRLAGQLRDERIESVALCFLHAHVNPAHERRARDILQPLLPGVSLSLSSDVSPEIGEYARFSTTAANAFVQPLVASYLDRLETGLTALGVSAPVFMFLSNGGLCHLDIARRFPIRLVESGPAGGAVFAAGLARELGEDAILAFDMGGTTAKVCLIDKGVPRRSPSFEMAREHMHRQGSGLPARIPVIDLVEIGAGGGSLARVDGQRRLQVGPESAGSDPGPACYARGGMQAAVTDANLELGRLSPGDFDGSGIAIDAALATQALSEGVGRPLGLEPLAAAAALAEVVEEQMAGAAREHAREKGADLRDRPIIAFGGGGGIHAARIARKLGATRVIVPQGAGIGSAIGFLQAQAVYELSRTVAMPLARFDAGLYNRLYAEMAAEAGAFVAAAAPGADQAAQRTLFLRYRGQGQTLQIPVEDSDLSETDAPRLHALFQSHYAALYKRALDRIPVEIVALSLRVAAEGTAPTPAVADRLDRALPKTAPLFDLDSGTMVPAPQILRADLGTEPLPGPALIKDKGTTIHVPRGFDARRIQGGHVLLTYTGQEG</sequence>
<dbReference type="RefSeq" id="WP_109532895.1">
    <property type="nucleotide sequence ID" value="NZ_QEYD01000004.1"/>
</dbReference>
<dbReference type="InterPro" id="IPR008040">
    <property type="entry name" value="Hydant_A_N"/>
</dbReference>
<dbReference type="AlphaFoldDB" id="A0A2U2CD59"/>
<evidence type="ECO:0000259" key="1">
    <source>
        <dbReference type="Pfam" id="PF01968"/>
    </source>
</evidence>
<keyword evidence="4" id="KW-1185">Reference proteome</keyword>
<dbReference type="GO" id="GO:0017168">
    <property type="term" value="F:5-oxoprolinase (ATP-hydrolyzing) activity"/>
    <property type="evidence" value="ECO:0007669"/>
    <property type="project" value="TreeGrafter"/>
</dbReference>
<evidence type="ECO:0000313" key="4">
    <source>
        <dbReference type="Proteomes" id="UP000244940"/>
    </source>
</evidence>
<dbReference type="InterPro" id="IPR043129">
    <property type="entry name" value="ATPase_NBD"/>
</dbReference>
<dbReference type="SUPFAM" id="SSF53067">
    <property type="entry name" value="Actin-like ATPase domain"/>
    <property type="match status" value="1"/>
</dbReference>
<dbReference type="InterPro" id="IPR002821">
    <property type="entry name" value="Hydantoinase_A"/>
</dbReference>
<comment type="caution">
    <text evidence="3">The sequence shown here is derived from an EMBL/GenBank/DDBJ whole genome shotgun (WGS) entry which is preliminary data.</text>
</comment>
<gene>
    <name evidence="3" type="ORF">C4N9_08575</name>
</gene>
<accession>A0A2U2CD59</accession>
<dbReference type="GO" id="GO:0006749">
    <property type="term" value="P:glutathione metabolic process"/>
    <property type="evidence" value="ECO:0007669"/>
    <property type="project" value="TreeGrafter"/>
</dbReference>
<feature type="domain" description="Hydantoinase/oxoprolinase N-terminal" evidence="2">
    <location>
        <begin position="5"/>
        <end position="179"/>
    </location>
</feature>
<dbReference type="Proteomes" id="UP000244940">
    <property type="component" value="Unassembled WGS sequence"/>
</dbReference>
<dbReference type="PANTHER" id="PTHR11365:SF23">
    <property type="entry name" value="HYPOTHETICAL 5-OXOPROLINASE (EUROFUNG)-RELATED"/>
    <property type="match status" value="1"/>
</dbReference>
<dbReference type="Pfam" id="PF05378">
    <property type="entry name" value="Hydant_A_N"/>
    <property type="match status" value="1"/>
</dbReference>
<feature type="domain" description="Hydantoinase A/oxoprolinase" evidence="1">
    <location>
        <begin position="202"/>
        <end position="496"/>
    </location>
</feature>
<dbReference type="EMBL" id="QEYD01000004">
    <property type="protein sequence ID" value="PWE29782.1"/>
    <property type="molecule type" value="Genomic_DNA"/>
</dbReference>
<name>A0A2U2CD59_9RHOB</name>
<dbReference type="GO" id="GO:0005829">
    <property type="term" value="C:cytosol"/>
    <property type="evidence" value="ECO:0007669"/>
    <property type="project" value="TreeGrafter"/>
</dbReference>
<dbReference type="Pfam" id="PF01968">
    <property type="entry name" value="Hydantoinase_A"/>
    <property type="match status" value="1"/>
</dbReference>
<protein>
    <submittedName>
        <fullName evidence="3">Methylhydantoinase</fullName>
    </submittedName>
</protein>
<organism evidence="3 4">
    <name type="scientific">Pararhodobacter marinus</name>
    <dbReference type="NCBI Taxonomy" id="2184063"/>
    <lineage>
        <taxon>Bacteria</taxon>
        <taxon>Pseudomonadati</taxon>
        <taxon>Pseudomonadota</taxon>
        <taxon>Alphaproteobacteria</taxon>
        <taxon>Rhodobacterales</taxon>
        <taxon>Paracoccaceae</taxon>
        <taxon>Pararhodobacter</taxon>
    </lineage>
</organism>
<dbReference type="GeneID" id="94364944"/>
<evidence type="ECO:0000259" key="2">
    <source>
        <dbReference type="Pfam" id="PF05378"/>
    </source>
</evidence>
<proteinExistence type="predicted"/>
<dbReference type="InterPro" id="IPR045079">
    <property type="entry name" value="Oxoprolinase-like"/>
</dbReference>